<evidence type="ECO:0000313" key="16">
    <source>
        <dbReference type="Proteomes" id="UP000516480"/>
    </source>
</evidence>
<evidence type="ECO:0000313" key="15">
    <source>
        <dbReference type="Proteomes" id="UP000220214"/>
    </source>
</evidence>
<dbReference type="OMA" id="NDANTYW"/>
<dbReference type="EMBL" id="LT608278">
    <property type="protein sequence ID" value="SCO62701.1"/>
    <property type="molecule type" value="Genomic_DNA"/>
</dbReference>
<evidence type="ECO:0000256" key="3">
    <source>
        <dbReference type="ARBA" id="ARBA00022776"/>
    </source>
</evidence>
<dbReference type="Gene3D" id="2.60.120.260">
    <property type="entry name" value="Galactose-binding domain-like"/>
    <property type="match status" value="1"/>
</dbReference>
<dbReference type="EMBL" id="LT608150">
    <property type="protein sequence ID" value="SCM26543.1"/>
    <property type="molecule type" value="Genomic_DNA"/>
</dbReference>
<protein>
    <submittedName>
        <fullName evidence="7">Anaphase-promoting complex subunit 10, putative</fullName>
    </submittedName>
</protein>
<dbReference type="GO" id="GO:0070979">
    <property type="term" value="P:protein K11-linked ubiquitination"/>
    <property type="evidence" value="ECO:0007669"/>
    <property type="project" value="TreeGrafter"/>
</dbReference>
<dbReference type="Proteomes" id="UP000069549">
    <property type="component" value="Chromosome 14"/>
</dbReference>
<keyword evidence="2" id="KW-0132">Cell division</keyword>
<dbReference type="OrthoDB" id="24948at2759"/>
<dbReference type="EMBL" id="LT614640">
    <property type="protein sequence ID" value="SCN28511.1"/>
    <property type="molecule type" value="Genomic_DNA"/>
</dbReference>
<evidence type="ECO:0000313" key="11">
    <source>
        <dbReference type="EMBL" id="SCO64262.1"/>
    </source>
</evidence>
<evidence type="ECO:0000313" key="12">
    <source>
        <dbReference type="Proteomes" id="UP000069549"/>
    </source>
</evidence>
<dbReference type="CDD" id="cd08366">
    <property type="entry name" value="APC10"/>
    <property type="match status" value="1"/>
</dbReference>
<dbReference type="InterPro" id="IPR016901">
    <property type="entry name" value="APC10/Doc1"/>
</dbReference>
<reference evidence="7 12" key="1">
    <citation type="submission" date="2016-02" db="EMBL/GenBank/DDBJ databases">
        <authorList>
            <consortium name="Pathogen Informatics"/>
        </authorList>
    </citation>
    <scope>NUCLEOTIDE SEQUENCE [LARGE SCALE GENOMIC DNA]</scope>
    <source>
        <strain evidence="7 12">K173</strain>
        <strain evidence="8 16">NK65 ny</strain>
        <strain evidence="9 15">NK65e</strain>
        <strain evidence="11 13">SP11 Antwerpcl1</strain>
        <strain evidence="10 14">SP11 RLL</strain>
    </source>
</reference>
<dbReference type="InterPro" id="IPR004939">
    <property type="entry name" value="APC_su10/DOC_dom"/>
</dbReference>
<gene>
    <name evidence="7" type="primary">APC10</name>
    <name evidence="7" type="ORF">PBK173_000461000</name>
    <name evidence="9" type="ORF">PBNK65E_000450900</name>
    <name evidence="8" type="ORF">PBNK65NY_000449700</name>
    <name evidence="11" type="ORF">PBSP11A_000450700</name>
    <name evidence="10" type="ORF">PBSP11RLL_000450000</name>
</gene>
<dbReference type="GO" id="GO:0051301">
    <property type="term" value="P:cell division"/>
    <property type="evidence" value="ECO:0007669"/>
    <property type="project" value="UniProtKB-KW"/>
</dbReference>
<dbReference type="PROSITE" id="PS51284">
    <property type="entry name" value="DOC"/>
    <property type="match status" value="1"/>
</dbReference>
<evidence type="ECO:0000259" key="6">
    <source>
        <dbReference type="PROSITE" id="PS51284"/>
    </source>
</evidence>
<evidence type="ECO:0000256" key="5">
    <source>
        <dbReference type="ARBA" id="ARBA00023306"/>
    </source>
</evidence>
<dbReference type="SUPFAM" id="SSF49785">
    <property type="entry name" value="Galactose-binding domain-like"/>
    <property type="match status" value="1"/>
</dbReference>
<dbReference type="PANTHER" id="PTHR12936">
    <property type="entry name" value="ANAPHASE-PROMOTING COMPLEX 10"/>
    <property type="match status" value="1"/>
</dbReference>
<organism evidence="7 12">
    <name type="scientific">Plasmodium berghei</name>
    <dbReference type="NCBI Taxonomy" id="5821"/>
    <lineage>
        <taxon>Eukaryota</taxon>
        <taxon>Sar</taxon>
        <taxon>Alveolata</taxon>
        <taxon>Apicomplexa</taxon>
        <taxon>Aconoidasida</taxon>
        <taxon>Haemosporida</taxon>
        <taxon>Plasmodiidae</taxon>
        <taxon>Plasmodium</taxon>
        <taxon>Plasmodium (Vinckeia)</taxon>
    </lineage>
</organism>
<dbReference type="FunFam" id="2.60.120.260:FF:000132">
    <property type="entry name" value="Anaphase promoting complex subunit 10"/>
    <property type="match status" value="1"/>
</dbReference>
<keyword evidence="4" id="KW-0833">Ubl conjugation pathway</keyword>
<proteinExistence type="inferred from homology"/>
<dbReference type="Proteomes" id="UP000220214">
    <property type="component" value="Chromosome 14"/>
</dbReference>
<feature type="domain" description="DOC" evidence="6">
    <location>
        <begin position="31"/>
        <end position="228"/>
    </location>
</feature>
<name>A0A0Z0AVH9_PLABE</name>
<evidence type="ECO:0000313" key="8">
    <source>
        <dbReference type="EMBL" id="SCM26543.1"/>
    </source>
</evidence>
<dbReference type="SMART" id="SM01337">
    <property type="entry name" value="APC10"/>
    <property type="match status" value="1"/>
</dbReference>
<dbReference type="GO" id="GO:0031145">
    <property type="term" value="P:anaphase-promoting complex-dependent catabolic process"/>
    <property type="evidence" value="ECO:0007669"/>
    <property type="project" value="InterPro"/>
</dbReference>
<evidence type="ECO:0000256" key="1">
    <source>
        <dbReference type="ARBA" id="ARBA00006762"/>
    </source>
</evidence>
<evidence type="ECO:0000256" key="2">
    <source>
        <dbReference type="ARBA" id="ARBA00022618"/>
    </source>
</evidence>
<evidence type="ECO:0000313" key="9">
    <source>
        <dbReference type="EMBL" id="SCN28511.1"/>
    </source>
</evidence>
<dbReference type="Proteomes" id="UP000219860">
    <property type="component" value="Chromosome 14"/>
</dbReference>
<dbReference type="VEuPathDB" id="PlasmoDB:PBANKA_1433200"/>
<evidence type="ECO:0000313" key="7">
    <source>
        <dbReference type="EMBL" id="CXJ20519.1"/>
    </source>
</evidence>
<dbReference type="Proteomes" id="UP000219974">
    <property type="component" value="Chromosome 14"/>
</dbReference>
<dbReference type="AlphaFoldDB" id="A0A0Z0AVH9"/>
<dbReference type="EMBL" id="LT608262">
    <property type="protein sequence ID" value="SCO64262.1"/>
    <property type="molecule type" value="Genomic_DNA"/>
</dbReference>
<evidence type="ECO:0000313" key="14">
    <source>
        <dbReference type="Proteomes" id="UP000219974"/>
    </source>
</evidence>
<keyword evidence="3" id="KW-0498">Mitosis</keyword>
<dbReference type="Pfam" id="PF03256">
    <property type="entry name" value="ANAPC10"/>
    <property type="match status" value="1"/>
</dbReference>
<dbReference type="Proteomes" id="UP000516480">
    <property type="component" value="Chromosome 14"/>
</dbReference>
<keyword evidence="5" id="KW-0131">Cell cycle</keyword>
<sequence>MEKKDENYYLWKIIKDLNMVDKKEKMVYSNIKINNLKMNKNNLPKIKISKRYVEIGSLGIWKLSSSKNKYDIKKLKDNDANTYWQSSSIGPHTITIQFLKLTQVSKIFLLFNYLLDESYTPCEILIKIGNDEHNLEYLCTAYCDINKYSLDDPFWFVIDLKKINFFSFFSNYNLKVLKNKNVSIYCHCLQICILSSQHYGKDTRVRQIKIYGPNYSVYKYDKMILQKT</sequence>
<dbReference type="GO" id="GO:0005680">
    <property type="term" value="C:anaphase-promoting complex"/>
    <property type="evidence" value="ECO:0007669"/>
    <property type="project" value="InterPro"/>
</dbReference>
<evidence type="ECO:0000313" key="13">
    <source>
        <dbReference type="Proteomes" id="UP000219860"/>
    </source>
</evidence>
<accession>A0A0Z0AVH9</accession>
<dbReference type="InterPro" id="IPR008979">
    <property type="entry name" value="Galactose-bd-like_sf"/>
</dbReference>
<comment type="similarity">
    <text evidence="1">Belongs to the APC10 family.</text>
</comment>
<evidence type="ECO:0000256" key="4">
    <source>
        <dbReference type="ARBA" id="ARBA00022786"/>
    </source>
</evidence>
<dbReference type="EMBL" id="LT160034">
    <property type="protein sequence ID" value="CXJ20519.1"/>
    <property type="molecule type" value="Genomic_DNA"/>
</dbReference>
<evidence type="ECO:0000313" key="10">
    <source>
        <dbReference type="EMBL" id="SCO62701.1"/>
    </source>
</evidence>
<dbReference type="PANTHER" id="PTHR12936:SF0">
    <property type="entry name" value="ANAPHASE-PROMOTING COMPLEX SUBUNIT 10"/>
    <property type="match status" value="1"/>
</dbReference>